<keyword evidence="3" id="KW-1185">Reference proteome</keyword>
<dbReference type="GO" id="GO:0008168">
    <property type="term" value="F:methyltransferase activity"/>
    <property type="evidence" value="ECO:0007669"/>
    <property type="project" value="UniProtKB-KW"/>
</dbReference>
<name>A0A521EFV6_SACCC</name>
<dbReference type="InterPro" id="IPR029063">
    <property type="entry name" value="SAM-dependent_MTases_sf"/>
</dbReference>
<dbReference type="Proteomes" id="UP000319040">
    <property type="component" value="Unassembled WGS sequence"/>
</dbReference>
<keyword evidence="2" id="KW-0808">Transferase</keyword>
<evidence type="ECO:0000313" key="3">
    <source>
        <dbReference type="Proteomes" id="UP000319040"/>
    </source>
</evidence>
<accession>A0A521EFV6</accession>
<sequence>MNIILYINLLLVNIVAWLAISYFWSFWTFKVFKPYQWLEMCKKKKVPTTIKRMERKFKDRNRFYSIWFVLQGIINKNIPGQLAEVGVYKGHTAKLVHHMLPERVLYLFDSFSGLPAQVIREDCDGTVRPHTVNFEHTSQKQVENYIKGNHKVKIFKGIFPETAKGIGNEKFAFVHLDADLYQSTLDGLQFFYPRLAPGGSILVHDYNHNWEGVRKAVNEFELTVPEQFVELIDMYGSVLLTKNKT</sequence>
<keyword evidence="2" id="KW-0489">Methyltransferase</keyword>
<dbReference type="Gene3D" id="3.40.50.150">
    <property type="entry name" value="Vaccinia Virus protein VP39"/>
    <property type="match status" value="1"/>
</dbReference>
<proteinExistence type="predicted"/>
<protein>
    <submittedName>
        <fullName evidence="2">O-methyltransferase</fullName>
    </submittedName>
</protein>
<keyword evidence="1" id="KW-0812">Transmembrane</keyword>
<dbReference type="PANTHER" id="PTHR40036:SF1">
    <property type="entry name" value="MACROCIN O-METHYLTRANSFERASE"/>
    <property type="match status" value="1"/>
</dbReference>
<keyword evidence="1" id="KW-1133">Transmembrane helix</keyword>
<dbReference type="InterPro" id="IPR008884">
    <property type="entry name" value="TylF_MeTrfase"/>
</dbReference>
<feature type="transmembrane region" description="Helical" evidence="1">
    <location>
        <begin position="6"/>
        <end position="27"/>
    </location>
</feature>
<dbReference type="EMBL" id="FXTB01000009">
    <property type="protein sequence ID" value="SMO82768.1"/>
    <property type="molecule type" value="Genomic_DNA"/>
</dbReference>
<reference evidence="2 3" key="1">
    <citation type="submission" date="2017-05" db="EMBL/GenBank/DDBJ databases">
        <authorList>
            <person name="Varghese N."/>
            <person name="Submissions S."/>
        </authorList>
    </citation>
    <scope>NUCLEOTIDE SEQUENCE [LARGE SCALE GENOMIC DNA]</scope>
    <source>
        <strain evidence="2 3">DSM 27040</strain>
    </source>
</reference>
<evidence type="ECO:0000313" key="2">
    <source>
        <dbReference type="EMBL" id="SMO82768.1"/>
    </source>
</evidence>
<organism evidence="2 3">
    <name type="scientific">Saccharicrinis carchari</name>
    <dbReference type="NCBI Taxonomy" id="1168039"/>
    <lineage>
        <taxon>Bacteria</taxon>
        <taxon>Pseudomonadati</taxon>
        <taxon>Bacteroidota</taxon>
        <taxon>Bacteroidia</taxon>
        <taxon>Marinilabiliales</taxon>
        <taxon>Marinilabiliaceae</taxon>
        <taxon>Saccharicrinis</taxon>
    </lineage>
</organism>
<evidence type="ECO:0000256" key="1">
    <source>
        <dbReference type="SAM" id="Phobius"/>
    </source>
</evidence>
<dbReference type="Pfam" id="PF05711">
    <property type="entry name" value="TylF"/>
    <property type="match status" value="1"/>
</dbReference>
<dbReference type="AlphaFoldDB" id="A0A521EFV6"/>
<dbReference type="PANTHER" id="PTHR40036">
    <property type="entry name" value="MACROCIN O-METHYLTRANSFERASE"/>
    <property type="match status" value="1"/>
</dbReference>
<gene>
    <name evidence="2" type="ORF">SAMN06265379_1099</name>
</gene>
<dbReference type="RefSeq" id="WP_142534216.1">
    <property type="nucleotide sequence ID" value="NZ_FXTB01000009.1"/>
</dbReference>
<dbReference type="GO" id="GO:0032259">
    <property type="term" value="P:methylation"/>
    <property type="evidence" value="ECO:0007669"/>
    <property type="project" value="UniProtKB-KW"/>
</dbReference>
<dbReference type="OrthoDB" id="3826968at2"/>
<keyword evidence="1" id="KW-0472">Membrane</keyword>
<dbReference type="SUPFAM" id="SSF53335">
    <property type="entry name" value="S-adenosyl-L-methionine-dependent methyltransferases"/>
    <property type="match status" value="1"/>
</dbReference>